<dbReference type="EMBL" id="CAEQ01000965">
    <property type="protein sequence ID" value="CCD12977.1"/>
    <property type="molecule type" value="Genomic_DNA"/>
</dbReference>
<evidence type="ECO:0000256" key="3">
    <source>
        <dbReference type="ARBA" id="ARBA00022475"/>
    </source>
</evidence>
<feature type="region of interest" description="Disordered" evidence="9">
    <location>
        <begin position="324"/>
        <end position="365"/>
    </location>
</feature>
<evidence type="ECO:0000313" key="13">
    <source>
        <dbReference type="Proteomes" id="UP000000702"/>
    </source>
</evidence>
<feature type="compositionally biased region" description="Low complexity" evidence="9">
    <location>
        <begin position="350"/>
        <end position="364"/>
    </location>
</feature>
<keyword evidence="4" id="KW-0336">GPI-anchor</keyword>
<dbReference type="InterPro" id="IPR025932">
    <property type="entry name" value="Trypano_VSG_B_N_dom"/>
</dbReference>
<evidence type="ECO:0000256" key="8">
    <source>
        <dbReference type="ARBA" id="ARBA00023288"/>
    </source>
</evidence>
<organism evidence="12 13">
    <name type="scientific">Trypanosoma congolense (strain IL3000)</name>
    <dbReference type="NCBI Taxonomy" id="1068625"/>
    <lineage>
        <taxon>Eukaryota</taxon>
        <taxon>Discoba</taxon>
        <taxon>Euglenozoa</taxon>
        <taxon>Kinetoplastea</taxon>
        <taxon>Metakinetoplastina</taxon>
        <taxon>Trypanosomatida</taxon>
        <taxon>Trypanosomatidae</taxon>
        <taxon>Trypanosoma</taxon>
        <taxon>Nannomonas</taxon>
    </lineage>
</organism>
<name>F9W719_TRYCI</name>
<accession>F9W719</accession>
<gene>
    <name evidence="12" type="ORF">TCIL3000_0_37950</name>
</gene>
<dbReference type="GO" id="GO:0098552">
    <property type="term" value="C:side of membrane"/>
    <property type="evidence" value="ECO:0007669"/>
    <property type="project" value="UniProtKB-KW"/>
</dbReference>
<evidence type="ECO:0000256" key="1">
    <source>
        <dbReference type="ARBA" id="ARBA00002523"/>
    </source>
</evidence>
<reference key="1">
    <citation type="submission" date="2011-07" db="EMBL/GenBank/DDBJ databases">
        <title>Divergent evolution of antigenic variation in African trypanosomes.</title>
        <authorList>
            <person name="Jackson A.P."/>
            <person name="Berry A."/>
            <person name="Allison H.C."/>
            <person name="Burton P."/>
            <person name="Anderson J."/>
            <person name="Aslett M."/>
            <person name="Brown R."/>
            <person name="Corton N."/>
            <person name="Harris D."/>
            <person name="Hauser H."/>
            <person name="Gamble J."/>
            <person name="Gilderthorp R."/>
            <person name="McQuillan J."/>
            <person name="Quail M.A."/>
            <person name="Sanders M."/>
            <person name="van Tonder A."/>
            <person name="Ginger M.L."/>
            <person name="Donelson J.E."/>
            <person name="Field M.C."/>
            <person name="Barry J.D."/>
            <person name="Berriman M."/>
            <person name="Hertz-Fowler C."/>
        </authorList>
    </citation>
    <scope>NUCLEOTIDE SEQUENCE [LARGE SCALE GENOMIC DNA]</scope>
    <source>
        <strain>IL3000</strain>
    </source>
</reference>
<dbReference type="Proteomes" id="UP000000702">
    <property type="component" value="Unassembled WGS sequence"/>
</dbReference>
<evidence type="ECO:0000256" key="4">
    <source>
        <dbReference type="ARBA" id="ARBA00022622"/>
    </source>
</evidence>
<keyword evidence="3" id="KW-1003">Cell membrane</keyword>
<comment type="caution">
    <text evidence="12">The sequence shown here is derived from an EMBL/GenBank/DDBJ whole genome shotgun (WGS) entry which is preliminary data.</text>
</comment>
<evidence type="ECO:0000256" key="2">
    <source>
        <dbReference type="ARBA" id="ARBA00004609"/>
    </source>
</evidence>
<keyword evidence="13" id="KW-1185">Reference proteome</keyword>
<evidence type="ECO:0000256" key="10">
    <source>
        <dbReference type="SAM" id="SignalP"/>
    </source>
</evidence>
<dbReference type="Pfam" id="PF13206">
    <property type="entry name" value="VSG_B"/>
    <property type="match status" value="1"/>
</dbReference>
<keyword evidence="8" id="KW-0449">Lipoprotein</keyword>
<evidence type="ECO:0000259" key="11">
    <source>
        <dbReference type="Pfam" id="PF13206"/>
    </source>
</evidence>
<sequence>MMTRKMQLWMMVCFLLMGVVRAMVSRGPKGRPYKDGSDFNGFYYNNLCDVFQATAELWEDSNKSQKVPNDELQGALDKALFGNYGKRDLQEITETLPNDYKQLRNRKEWCGSCKNSERYYPVRSITPDLMCLCAPGYYSEPFFYYWFGWTYWETGFKLCHKGRSEMANNQYDGWYVYKGYGQNKGLEKSWKAVVWGCLDKREDKGVSGGQNIKEKLKKLNTTILKFTATLKESGGRHKPGGYDDHYTASDGSDKKRIHVHYDTCDKLKKPWWKKLKEALHGKTEAQLLVDHSTVTNTQDPLPPPPEEKGEIMMTAGEDGVALLPPSHENPTGDTTTAEEEGSGTQVMTPSDGLSTDSTDTTGSGIQNKEENYGAHFQYLRSGSHVNQPLWIFSASFLT</sequence>
<reference evidence="12 13" key="3">
    <citation type="journal article" date="2012" name="Proc. Natl. Acad. Sci. U.S.A.">
        <title>Antigenic diversity is generated by distinct evolutionary mechanisms in African trypanosome species.</title>
        <authorList>
            <person name="Jackson A.P."/>
            <person name="Berry A."/>
            <person name="Aslett M."/>
            <person name="Allison H.C."/>
            <person name="Burton P."/>
            <person name="Vavrova-Anderson J."/>
            <person name="Brown R."/>
            <person name="Browne H."/>
            <person name="Corton N."/>
            <person name="Hauser H."/>
            <person name="Gamble J."/>
            <person name="Gilderthorp R."/>
            <person name="Marcello L."/>
            <person name="McQuillan J."/>
            <person name="Otto T.D."/>
            <person name="Quail M.A."/>
            <person name="Sanders M.J."/>
            <person name="van Tonder A."/>
            <person name="Ginger M.L."/>
            <person name="Field M.C."/>
            <person name="Barry J.D."/>
            <person name="Hertz-Fowler C."/>
            <person name="Berriman M."/>
        </authorList>
    </citation>
    <scope>NUCLEOTIDE SEQUENCE [LARGE SCALE GENOMIC DNA]</scope>
    <source>
        <strain evidence="12 13">IL3000</strain>
    </source>
</reference>
<reference evidence="13" key="2">
    <citation type="submission" date="2011-07" db="EMBL/GenBank/DDBJ databases">
        <title>Divergent evolution of antigenic variation in African trypanosomes.</title>
        <authorList>
            <person name="Jackson A.P."/>
            <person name="Berry A."/>
            <person name="Allison H.C."/>
            <person name="Burton P."/>
            <person name="Anderson J."/>
            <person name="Aslett M."/>
            <person name="Brown R."/>
            <person name="Corton N."/>
            <person name="Harris D."/>
            <person name="Hauser H."/>
            <person name="Gamble J."/>
            <person name="Gilderthorp R."/>
            <person name="McQuillan J."/>
            <person name="Quail M.A."/>
            <person name="Sanders M."/>
            <person name="Van Tonder A."/>
            <person name="Ginger M.L."/>
            <person name="Donelson J.E."/>
            <person name="Field M.C."/>
            <person name="Barry J.D."/>
            <person name="Berriman M."/>
            <person name="Hertz-Fowler C."/>
        </authorList>
    </citation>
    <scope>NUCLEOTIDE SEQUENCE [LARGE SCALE GENOMIC DNA]</scope>
    <source>
        <strain evidence="13">IL3000</strain>
    </source>
</reference>
<feature type="domain" description="Trypanosome variant surface glycoprotein B-type N-terminal" evidence="11">
    <location>
        <begin position="55"/>
        <end position="280"/>
    </location>
</feature>
<comment type="function">
    <text evidence="1">VSG forms a coat on the surface of the parasite. The trypanosome evades the immune response of the host by expressing a series of antigenically distinct VSGs from an estimated 1000 VSG genes.</text>
</comment>
<evidence type="ECO:0000313" key="12">
    <source>
        <dbReference type="EMBL" id="CCD12977.1"/>
    </source>
</evidence>
<feature type="chain" id="PRO_5003394727" evidence="10">
    <location>
        <begin position="23"/>
        <end position="398"/>
    </location>
</feature>
<protein>
    <submittedName>
        <fullName evidence="12">Variant surface glycoprotein</fullName>
    </submittedName>
</protein>
<dbReference type="AlphaFoldDB" id="F9W719"/>
<evidence type="ECO:0000256" key="7">
    <source>
        <dbReference type="ARBA" id="ARBA00023180"/>
    </source>
</evidence>
<keyword evidence="7" id="KW-0325">Glycoprotein</keyword>
<keyword evidence="6" id="KW-0472">Membrane</keyword>
<evidence type="ECO:0000256" key="9">
    <source>
        <dbReference type="SAM" id="MobiDB-lite"/>
    </source>
</evidence>
<keyword evidence="5 10" id="KW-0732">Signal</keyword>
<proteinExistence type="predicted"/>
<comment type="subcellular location">
    <subcellularLocation>
        <location evidence="2">Cell membrane</location>
        <topology evidence="2">Lipid-anchor</topology>
        <topology evidence="2">GPI-anchor</topology>
    </subcellularLocation>
</comment>
<evidence type="ECO:0000256" key="6">
    <source>
        <dbReference type="ARBA" id="ARBA00023136"/>
    </source>
</evidence>
<evidence type="ECO:0000256" key="5">
    <source>
        <dbReference type="ARBA" id="ARBA00022729"/>
    </source>
</evidence>
<dbReference type="GO" id="GO:0005886">
    <property type="term" value="C:plasma membrane"/>
    <property type="evidence" value="ECO:0007669"/>
    <property type="project" value="UniProtKB-SubCell"/>
</dbReference>
<feature type="signal peptide" evidence="10">
    <location>
        <begin position="1"/>
        <end position="22"/>
    </location>
</feature>